<evidence type="ECO:0000313" key="4">
    <source>
        <dbReference type="Proteomes" id="UP000000759"/>
    </source>
</evidence>
<dbReference type="Pfam" id="PF23191">
    <property type="entry name" value="WHD_MCM3_C"/>
    <property type="match status" value="1"/>
</dbReference>
<feature type="compositionally biased region" description="Basic residues" evidence="1">
    <location>
        <begin position="513"/>
        <end position="529"/>
    </location>
</feature>
<evidence type="ECO:0000256" key="1">
    <source>
        <dbReference type="SAM" id="MobiDB-lite"/>
    </source>
</evidence>
<keyword evidence="4" id="KW-1185">Reference proteome</keyword>
<dbReference type="RefSeq" id="XP_002176636.1">
    <property type="nucleotide sequence ID" value="XM_002176600.1"/>
</dbReference>
<sequence length="765" mass="86547">MTAFSSEPNFSPTRVLTSGAGGKSRILTVQSEQNFPAECTAHVFSFLNLHDILRLGLCSVGTLKETLPTIYTRRQQMKQRYAYARNWKNLGIETSKQIGQLDNVKLQCTNTDWIPIPTVEERVDQLFKCLCSSHPQFSHVSELRLDLRVNFEAQLTLVCKQTKKLVFEDIFMLLRRLTRSPRLHSEILVHAIHSNPLDKESEDSNLLSHYIGDVLSVTYLMSQSHLRIVEGGPTNATFLKNLRRLPKGDSCYRSWVYMHSSILLCKSFSDEQRKRLGTPEFSGLSEMIPTDLYINDLFLSSVLTLVFNEFGPLGPAFRGRDLVRHADIPGRALFAFWMGNEQGETATNALEWMMLVHEQSRKARPMTVRAPVKRNYYWNNDNAELWWKSKRGLGRASNFQARPKTMSTPLLSRINRPGGHGKITKLHCSEDGVVDSLDVKYTVSGGFDTSLDPDLVKIYEELDRSGRKRRSREVFTVSGNKENLKGKKAEKTKKTKRDSFSTPGTQQSDARKPSCKRIRKLTKTSKRKTLVPVPVTDDNSNTPHGKDPVPKSISFRPQPALIVSPLPLEGSDSLPQRTYMLSNSKQLQDESPISKLSVDSSGDGEADVQQTILRLSPRSRALPTTLRSNQNSRAEKVVAHPDKRPKLLIQRAANFSKPLRKVYDDQVQDAKKFVSELVQVNAEETFTKNSPTENPEKTEKRSLFFAKLTDLLQSNDGMVARDALLQEIQGVRPVERFSSAEVEEYIAALVDDNKVMQSDGLLFMI</sequence>
<gene>
    <name evidence="3" type="ORF">PHATRDRAFT_42653</name>
</gene>
<dbReference type="InterPro" id="IPR056575">
    <property type="entry name" value="WH_MCM3_C"/>
</dbReference>
<feature type="domain" description="MCM3-like winged helix" evidence="2">
    <location>
        <begin position="699"/>
        <end position="765"/>
    </location>
</feature>
<evidence type="ECO:0000313" key="3">
    <source>
        <dbReference type="EMBL" id="EEC51099.1"/>
    </source>
</evidence>
<feature type="region of interest" description="Disordered" evidence="1">
    <location>
        <begin position="469"/>
        <end position="557"/>
    </location>
</feature>
<dbReference type="EMBL" id="CM000605">
    <property type="protein sequence ID" value="EEC51099.1"/>
    <property type="molecule type" value="Genomic_DNA"/>
</dbReference>
<reference evidence="3 4" key="1">
    <citation type="journal article" date="2008" name="Nature">
        <title>The Phaeodactylum genome reveals the evolutionary history of diatom genomes.</title>
        <authorList>
            <person name="Bowler C."/>
            <person name="Allen A.E."/>
            <person name="Badger J.H."/>
            <person name="Grimwood J."/>
            <person name="Jabbari K."/>
            <person name="Kuo A."/>
            <person name="Maheswari U."/>
            <person name="Martens C."/>
            <person name="Maumus F."/>
            <person name="Otillar R.P."/>
            <person name="Rayko E."/>
            <person name="Salamov A."/>
            <person name="Vandepoele K."/>
            <person name="Beszteri B."/>
            <person name="Gruber A."/>
            <person name="Heijde M."/>
            <person name="Katinka M."/>
            <person name="Mock T."/>
            <person name="Valentin K."/>
            <person name="Verret F."/>
            <person name="Berges J.A."/>
            <person name="Brownlee C."/>
            <person name="Cadoret J.P."/>
            <person name="Chiovitti A."/>
            <person name="Choi C.J."/>
            <person name="Coesel S."/>
            <person name="De Martino A."/>
            <person name="Detter J.C."/>
            <person name="Durkin C."/>
            <person name="Falciatore A."/>
            <person name="Fournet J."/>
            <person name="Haruta M."/>
            <person name="Huysman M.J."/>
            <person name="Jenkins B.D."/>
            <person name="Jiroutova K."/>
            <person name="Jorgensen R.E."/>
            <person name="Joubert Y."/>
            <person name="Kaplan A."/>
            <person name="Kroger N."/>
            <person name="Kroth P.G."/>
            <person name="La Roche J."/>
            <person name="Lindquist E."/>
            <person name="Lommer M."/>
            <person name="Martin-Jezequel V."/>
            <person name="Lopez P.J."/>
            <person name="Lucas S."/>
            <person name="Mangogna M."/>
            <person name="McGinnis K."/>
            <person name="Medlin L.K."/>
            <person name="Montsant A."/>
            <person name="Oudot-Le Secq M.P."/>
            <person name="Napoli C."/>
            <person name="Obornik M."/>
            <person name="Parker M.S."/>
            <person name="Petit J.L."/>
            <person name="Porcel B.M."/>
            <person name="Poulsen N."/>
            <person name="Robison M."/>
            <person name="Rychlewski L."/>
            <person name="Rynearson T.A."/>
            <person name="Schmutz J."/>
            <person name="Shapiro H."/>
            <person name="Siaut M."/>
            <person name="Stanley M."/>
            <person name="Sussman M.R."/>
            <person name="Taylor A.R."/>
            <person name="Vardi A."/>
            <person name="von Dassow P."/>
            <person name="Vyverman W."/>
            <person name="Willis A."/>
            <person name="Wyrwicz L.S."/>
            <person name="Rokhsar D.S."/>
            <person name="Weissenbach J."/>
            <person name="Armbrust E.V."/>
            <person name="Green B.R."/>
            <person name="Van de Peer Y."/>
            <person name="Grigoriev I.V."/>
        </authorList>
    </citation>
    <scope>NUCLEOTIDE SEQUENCE [LARGE SCALE GENOMIC DNA]</scope>
    <source>
        <strain evidence="3 4">CCAP 1055/1</strain>
    </source>
</reference>
<proteinExistence type="predicted"/>
<dbReference type="PaxDb" id="2850-Phatr42653"/>
<protein>
    <recommendedName>
        <fullName evidence="2">MCM3-like winged helix domain-containing protein</fullName>
    </recommendedName>
</protein>
<dbReference type="KEGG" id="pti:PHATRDRAFT_42653"/>
<feature type="region of interest" description="Disordered" evidence="1">
    <location>
        <begin position="615"/>
        <end position="634"/>
    </location>
</feature>
<accession>B7FP25</accession>
<dbReference type="InParanoid" id="B7FP25"/>
<reference evidence="4" key="2">
    <citation type="submission" date="2008-08" db="EMBL/GenBank/DDBJ databases">
        <authorList>
            <consortium name="Diatom Consortium"/>
            <person name="Grigoriev I."/>
            <person name="Grimwood J."/>
            <person name="Kuo A."/>
            <person name="Otillar R.P."/>
            <person name="Salamov A."/>
            <person name="Detter J.C."/>
            <person name="Lindquist E."/>
            <person name="Shapiro H."/>
            <person name="Lucas S."/>
            <person name="Glavina del Rio T."/>
            <person name="Pitluck S."/>
            <person name="Rokhsar D."/>
            <person name="Bowler C."/>
        </authorList>
    </citation>
    <scope>GENOME REANNOTATION</scope>
    <source>
        <strain evidence="4">CCAP 1055/1</strain>
    </source>
</reference>
<dbReference type="eggNOG" id="ENOG502T8JT">
    <property type="taxonomic scope" value="Eukaryota"/>
</dbReference>
<name>B7FP25_PHATC</name>
<dbReference type="HOGENOM" id="CLU_770437_0_0_1"/>
<dbReference type="AlphaFoldDB" id="B7FP25"/>
<organism evidence="3 4">
    <name type="scientific">Phaeodactylum tricornutum (strain CCAP 1055/1)</name>
    <dbReference type="NCBI Taxonomy" id="556484"/>
    <lineage>
        <taxon>Eukaryota</taxon>
        <taxon>Sar</taxon>
        <taxon>Stramenopiles</taxon>
        <taxon>Ochrophyta</taxon>
        <taxon>Bacillariophyta</taxon>
        <taxon>Bacillariophyceae</taxon>
        <taxon>Bacillariophycidae</taxon>
        <taxon>Naviculales</taxon>
        <taxon>Phaeodactylaceae</taxon>
        <taxon>Phaeodactylum</taxon>
    </lineage>
</organism>
<dbReference type="OrthoDB" id="47657at2759"/>
<dbReference type="Proteomes" id="UP000000759">
    <property type="component" value="Chromosome 1"/>
</dbReference>
<dbReference type="GeneID" id="7196316"/>
<evidence type="ECO:0000259" key="2">
    <source>
        <dbReference type="Pfam" id="PF23191"/>
    </source>
</evidence>
<feature type="region of interest" description="Disordered" evidence="1">
    <location>
        <begin position="583"/>
        <end position="607"/>
    </location>
</feature>